<evidence type="ECO:0000259" key="2">
    <source>
        <dbReference type="Pfam" id="PF04235"/>
    </source>
</evidence>
<keyword evidence="1" id="KW-0472">Membrane</keyword>
<protein>
    <submittedName>
        <fullName evidence="3">DUF418 domain-containing protein</fullName>
    </submittedName>
</protein>
<dbReference type="EMBL" id="CP081294">
    <property type="protein sequence ID" value="QZD94713.1"/>
    <property type="molecule type" value="Genomic_DNA"/>
</dbReference>
<evidence type="ECO:0000313" key="4">
    <source>
        <dbReference type="Proteomes" id="UP000824321"/>
    </source>
</evidence>
<accession>A0ABX9A616</accession>
<gene>
    <name evidence="3" type="ORF">K3136_11550</name>
</gene>
<dbReference type="InterPro" id="IPR052529">
    <property type="entry name" value="Bact_Transport_Assoc"/>
</dbReference>
<dbReference type="Pfam" id="PF04235">
    <property type="entry name" value="DUF418"/>
    <property type="match status" value="1"/>
</dbReference>
<reference evidence="3 4" key="1">
    <citation type="submission" date="2021-08" db="EMBL/GenBank/DDBJ databases">
        <title>Comparative Genomics Analysis of the Genus Qipengyuania Reveals Extensive Genetic Diversity and Metabolic Versatility, Including the Description of Fifteen Novel Species.</title>
        <authorList>
            <person name="Liu Y."/>
        </authorList>
    </citation>
    <scope>NUCLEOTIDE SEQUENCE [LARGE SCALE GENOMIC DNA]</scope>
    <source>
        <strain evidence="3 4">1NDH1</strain>
    </source>
</reference>
<evidence type="ECO:0000256" key="1">
    <source>
        <dbReference type="SAM" id="Phobius"/>
    </source>
</evidence>
<organism evidence="3 4">
    <name type="scientific">Qipengyuania gelatinilytica</name>
    <dbReference type="NCBI Taxonomy" id="2867231"/>
    <lineage>
        <taxon>Bacteria</taxon>
        <taxon>Pseudomonadati</taxon>
        <taxon>Pseudomonadota</taxon>
        <taxon>Alphaproteobacteria</taxon>
        <taxon>Sphingomonadales</taxon>
        <taxon>Erythrobacteraceae</taxon>
        <taxon>Qipengyuania</taxon>
    </lineage>
</organism>
<feature type="transmembrane region" description="Helical" evidence="1">
    <location>
        <begin position="276"/>
        <end position="296"/>
    </location>
</feature>
<dbReference type="PANTHER" id="PTHR30590:SF2">
    <property type="entry name" value="INNER MEMBRANE PROTEIN"/>
    <property type="match status" value="1"/>
</dbReference>
<dbReference type="InterPro" id="IPR007349">
    <property type="entry name" value="DUF418"/>
</dbReference>
<keyword evidence="4" id="KW-1185">Reference proteome</keyword>
<feature type="domain" description="DUF418" evidence="2">
    <location>
        <begin position="261"/>
        <end position="421"/>
    </location>
</feature>
<feature type="transmembrane region" description="Helical" evidence="1">
    <location>
        <begin position="77"/>
        <end position="105"/>
    </location>
</feature>
<feature type="transmembrane region" description="Helical" evidence="1">
    <location>
        <begin position="316"/>
        <end position="334"/>
    </location>
</feature>
<keyword evidence="1" id="KW-0812">Transmembrane</keyword>
<feature type="transmembrane region" description="Helical" evidence="1">
    <location>
        <begin position="36"/>
        <end position="57"/>
    </location>
</feature>
<feature type="transmembrane region" description="Helical" evidence="1">
    <location>
        <begin position="165"/>
        <end position="190"/>
    </location>
</feature>
<feature type="transmembrane region" description="Helical" evidence="1">
    <location>
        <begin position="384"/>
        <end position="403"/>
    </location>
</feature>
<evidence type="ECO:0000313" key="3">
    <source>
        <dbReference type="EMBL" id="QZD94713.1"/>
    </source>
</evidence>
<proteinExistence type="predicted"/>
<dbReference type="Proteomes" id="UP000824321">
    <property type="component" value="Chromosome"/>
</dbReference>
<name>A0ABX9A616_9SPHN</name>
<dbReference type="PANTHER" id="PTHR30590">
    <property type="entry name" value="INNER MEMBRANE PROTEIN"/>
    <property type="match status" value="1"/>
</dbReference>
<keyword evidence="1" id="KW-1133">Transmembrane helix</keyword>
<sequence>MGEGDDAGHSPLVSDTTPDMIQPIAESGERIESLDFVRGVAVLGILVANIIAMGQPFEAAFFPGAFTLTPTDLDMQLWVGQFVLIDGKMRGLFSLLFGAGLYLFLEKSWESGRTLGLQARRLFWLGCFGLIHYYFIWAGDILFLYAVCGFGVIALSGLSAKLQLAFGVIGYLTGAMFFALVNFITMRAIANDGTLEGMGGAFMEAAEYGLYDAQVETAIRQHGTYLDFVAHTFEVHATEPFASLLDGAMEALPLMAIGMALYRFGLFEGRMNGRRLLAASWTGFLVGGAALLWIALDTLEGGIGYYEGLAASTGWAPLPRLVMMLGMLGLLVSYAPQASGRIGQSIKAAGRTAFTNYLGASIVMLFVFGNWGLDLFGELSRTSLYGVVALAWIVMLLWSRLWLEHYRYGPLEWLWRCLTYGRVFQLRR</sequence>
<feature type="transmembrane region" description="Helical" evidence="1">
    <location>
        <begin position="354"/>
        <end position="372"/>
    </location>
</feature>